<sequence length="102" mass="11605">MSRVAPDAQAPQVRRVQEVSLDQQALKGKMATQVLQDNEGLQVFKEGLVNQAEKDQRGSLAIREARASLDSQDFPVRKDQEGSQDLKDPQVQEVLWERRDFQ</sequence>
<dbReference type="AlphaFoldDB" id="A0A7R9AL74"/>
<dbReference type="EMBL" id="OC000036">
    <property type="protein sequence ID" value="CAD7255849.1"/>
    <property type="molecule type" value="Genomic_DNA"/>
</dbReference>
<organism evidence="2">
    <name type="scientific">Timema shepardi</name>
    <name type="common">Walking stick</name>
    <dbReference type="NCBI Taxonomy" id="629360"/>
    <lineage>
        <taxon>Eukaryota</taxon>
        <taxon>Metazoa</taxon>
        <taxon>Ecdysozoa</taxon>
        <taxon>Arthropoda</taxon>
        <taxon>Hexapoda</taxon>
        <taxon>Insecta</taxon>
        <taxon>Pterygota</taxon>
        <taxon>Neoptera</taxon>
        <taxon>Polyneoptera</taxon>
        <taxon>Phasmatodea</taxon>
        <taxon>Timematodea</taxon>
        <taxon>Timematoidea</taxon>
        <taxon>Timematidae</taxon>
        <taxon>Timema</taxon>
    </lineage>
</organism>
<evidence type="ECO:0000256" key="1">
    <source>
        <dbReference type="SAM" id="MobiDB-lite"/>
    </source>
</evidence>
<accession>A0A7R9AL74</accession>
<proteinExistence type="predicted"/>
<protein>
    <submittedName>
        <fullName evidence="2">Uncharacterized protein</fullName>
    </submittedName>
</protein>
<feature type="region of interest" description="Disordered" evidence="1">
    <location>
        <begin position="55"/>
        <end position="92"/>
    </location>
</feature>
<name>A0A7R9AL74_TIMSH</name>
<evidence type="ECO:0000313" key="2">
    <source>
        <dbReference type="EMBL" id="CAD7255849.1"/>
    </source>
</evidence>
<feature type="compositionally biased region" description="Basic and acidic residues" evidence="1">
    <location>
        <begin position="55"/>
        <end position="67"/>
    </location>
</feature>
<reference evidence="2" key="1">
    <citation type="submission" date="2020-11" db="EMBL/GenBank/DDBJ databases">
        <authorList>
            <person name="Tran Van P."/>
        </authorList>
    </citation>
    <scope>NUCLEOTIDE SEQUENCE</scope>
</reference>
<gene>
    <name evidence="2" type="ORF">TSIB3V08_LOCUS141</name>
</gene>
<feature type="compositionally biased region" description="Basic and acidic residues" evidence="1">
    <location>
        <begin position="75"/>
        <end position="92"/>
    </location>
</feature>